<dbReference type="InterPro" id="IPR001251">
    <property type="entry name" value="CRAL-TRIO_dom"/>
</dbReference>
<dbReference type="Pfam" id="PF00650">
    <property type="entry name" value="CRAL_TRIO"/>
    <property type="match status" value="1"/>
</dbReference>
<dbReference type="Gene3D" id="3.40.525.10">
    <property type="entry name" value="CRAL-TRIO lipid binding domain"/>
    <property type="match status" value="1"/>
</dbReference>
<dbReference type="SUPFAM" id="SSF52087">
    <property type="entry name" value="CRAL/TRIO domain"/>
    <property type="match status" value="1"/>
</dbReference>
<dbReference type="SMART" id="SM00516">
    <property type="entry name" value="SEC14"/>
    <property type="match status" value="1"/>
</dbReference>
<evidence type="ECO:0000259" key="1">
    <source>
        <dbReference type="PROSITE" id="PS50191"/>
    </source>
</evidence>
<dbReference type="GO" id="GO:0008526">
    <property type="term" value="F:phosphatidylinositol transfer activity"/>
    <property type="evidence" value="ECO:0007669"/>
    <property type="project" value="TreeGrafter"/>
</dbReference>
<reference evidence="2" key="1">
    <citation type="submission" date="2021-01" db="EMBL/GenBank/DDBJ databases">
        <authorList>
            <person name="Corre E."/>
            <person name="Pelletier E."/>
            <person name="Niang G."/>
            <person name="Scheremetjew M."/>
            <person name="Finn R."/>
            <person name="Kale V."/>
            <person name="Holt S."/>
            <person name="Cochrane G."/>
            <person name="Meng A."/>
            <person name="Brown T."/>
            <person name="Cohen L."/>
        </authorList>
    </citation>
    <scope>NUCLEOTIDE SEQUENCE</scope>
    <source>
        <strain evidence="2">CCMP127</strain>
    </source>
</reference>
<dbReference type="EMBL" id="HBIM01021753">
    <property type="protein sequence ID" value="CAE0419352.1"/>
    <property type="molecule type" value="Transcribed_RNA"/>
</dbReference>
<accession>A0A7S3PC38</accession>
<dbReference type="InterPro" id="IPR052578">
    <property type="entry name" value="PI_Transfer_CRAL-TRIO"/>
</dbReference>
<protein>
    <recommendedName>
        <fullName evidence="1">CRAL-TRIO domain-containing protein</fullName>
    </recommendedName>
</protein>
<organism evidence="2">
    <name type="scientific">Amphora coffeiformis</name>
    <dbReference type="NCBI Taxonomy" id="265554"/>
    <lineage>
        <taxon>Eukaryota</taxon>
        <taxon>Sar</taxon>
        <taxon>Stramenopiles</taxon>
        <taxon>Ochrophyta</taxon>
        <taxon>Bacillariophyta</taxon>
        <taxon>Bacillariophyceae</taxon>
        <taxon>Bacillariophycidae</taxon>
        <taxon>Thalassiophysales</taxon>
        <taxon>Catenulaceae</taxon>
        <taxon>Amphora</taxon>
    </lineage>
</organism>
<dbReference type="InterPro" id="IPR036865">
    <property type="entry name" value="CRAL-TRIO_dom_sf"/>
</dbReference>
<evidence type="ECO:0000313" key="2">
    <source>
        <dbReference type="EMBL" id="CAE0419352.1"/>
    </source>
</evidence>
<dbReference type="AlphaFoldDB" id="A0A7S3PC38"/>
<proteinExistence type="predicted"/>
<gene>
    <name evidence="2" type="ORF">ACOF00016_LOCUS16193</name>
</gene>
<name>A0A7S3PC38_9STRA</name>
<dbReference type="CDD" id="cd00170">
    <property type="entry name" value="SEC14"/>
    <property type="match status" value="1"/>
</dbReference>
<dbReference type="PANTHER" id="PTHR45824">
    <property type="entry name" value="GH16843P"/>
    <property type="match status" value="1"/>
</dbReference>
<dbReference type="PROSITE" id="PS50191">
    <property type="entry name" value="CRAL_TRIO"/>
    <property type="match status" value="1"/>
</dbReference>
<dbReference type="PANTHER" id="PTHR45824:SF29">
    <property type="entry name" value="GH16843P"/>
    <property type="match status" value="1"/>
</dbReference>
<feature type="domain" description="CRAL-TRIO" evidence="1">
    <location>
        <begin position="149"/>
        <end position="302"/>
    </location>
</feature>
<sequence>MKLLGDCRYSRDDIQAVLNAPVPFTKKGGEREVDLAEKLLATLNEDQMEQAAQSSYAYWLATLSDKPPTADERRKMALRECRRHIMKRTLEEATGEILESMKYRKDRRVDLMRACFEDDIEIENENDRMKIEKMKAHIRDDLGRQNGYIHGHDKEGRAILIVRSRESVAADEDAFILSCLYLMERAIASTEKYTAARQETIIVVLDFGKFSSSLSPTLTAATTVAKTLQCRYTQRLFKMVIIDPPFWMRTMYSMIKPFLSPLTTAKFIMATGDSAKHDTLSDFIDDDQAMPFMLPGGKLEGKVDLDKFLGGTPFQLSYDEK</sequence>